<dbReference type="EMBL" id="KV450322">
    <property type="protein sequence ID" value="OAX30528.1"/>
    <property type="molecule type" value="Genomic_DNA"/>
</dbReference>
<name>A0A1B7MD54_9AGAM</name>
<evidence type="ECO:0000313" key="2">
    <source>
        <dbReference type="Proteomes" id="UP000092154"/>
    </source>
</evidence>
<dbReference type="AlphaFoldDB" id="A0A1B7MD54"/>
<accession>A0A1B7MD54</accession>
<evidence type="ECO:0000313" key="1">
    <source>
        <dbReference type="EMBL" id="OAX30528.1"/>
    </source>
</evidence>
<protein>
    <submittedName>
        <fullName evidence="1">Uncharacterized protein</fullName>
    </submittedName>
</protein>
<dbReference type="InParanoid" id="A0A1B7MD54"/>
<reference evidence="1 2" key="1">
    <citation type="submission" date="2016-06" db="EMBL/GenBank/DDBJ databases">
        <title>Comparative genomics of the ectomycorrhizal sister species Rhizopogon vinicolor and Rhizopogon vesiculosus (Basidiomycota: Boletales) reveals a divergence of the mating type B locus.</title>
        <authorList>
            <consortium name="DOE Joint Genome Institute"/>
            <person name="Mujic A.B."/>
            <person name="Kuo A."/>
            <person name="Tritt A."/>
            <person name="Lipzen A."/>
            <person name="Chen C."/>
            <person name="Johnson J."/>
            <person name="Sharma A."/>
            <person name="Barry K."/>
            <person name="Grigoriev I.V."/>
            <person name="Spatafora J.W."/>
        </authorList>
    </citation>
    <scope>NUCLEOTIDE SEQUENCE [LARGE SCALE GENOMIC DNA]</scope>
    <source>
        <strain evidence="1 2">AM-OR11-026</strain>
    </source>
</reference>
<proteinExistence type="predicted"/>
<dbReference type="Proteomes" id="UP000092154">
    <property type="component" value="Unassembled WGS sequence"/>
</dbReference>
<gene>
    <name evidence="1" type="ORF">K503DRAFT_778139</name>
</gene>
<keyword evidence="2" id="KW-1185">Reference proteome</keyword>
<sequence>MTSLAFQHCHPCYPLKPRSFPSSGAGPGMIVDRIQLPPSQTYLHNLHKYHAPVIGLLMKKLRTRRT</sequence>
<organism evidence="1 2">
    <name type="scientific">Rhizopogon vinicolor AM-OR11-026</name>
    <dbReference type="NCBI Taxonomy" id="1314800"/>
    <lineage>
        <taxon>Eukaryota</taxon>
        <taxon>Fungi</taxon>
        <taxon>Dikarya</taxon>
        <taxon>Basidiomycota</taxon>
        <taxon>Agaricomycotina</taxon>
        <taxon>Agaricomycetes</taxon>
        <taxon>Agaricomycetidae</taxon>
        <taxon>Boletales</taxon>
        <taxon>Suillineae</taxon>
        <taxon>Rhizopogonaceae</taxon>
        <taxon>Rhizopogon</taxon>
    </lineage>
</organism>